<feature type="compositionally biased region" description="Basic and acidic residues" evidence="4">
    <location>
        <begin position="49"/>
        <end position="64"/>
    </location>
</feature>
<dbReference type="InterPro" id="IPR002110">
    <property type="entry name" value="Ankyrin_rpt"/>
</dbReference>
<keyword evidence="6" id="KW-1185">Reference proteome</keyword>
<comment type="caution">
    <text evidence="5">The sequence shown here is derived from an EMBL/GenBank/DDBJ whole genome shotgun (WGS) entry which is preliminary data.</text>
</comment>
<accession>A0AAN8MT35</accession>
<feature type="repeat" description="ANK" evidence="3">
    <location>
        <begin position="272"/>
        <end position="304"/>
    </location>
</feature>
<keyword evidence="1" id="KW-0677">Repeat</keyword>
<keyword evidence="2 3" id="KW-0040">ANK repeat</keyword>
<gene>
    <name evidence="5" type="primary">ANKDD1A</name>
    <name evidence="5" type="ORF">TWF718_005078</name>
</gene>
<dbReference type="Pfam" id="PF00023">
    <property type="entry name" value="Ank"/>
    <property type="match status" value="1"/>
</dbReference>
<reference evidence="5 6" key="1">
    <citation type="submission" date="2019-10" db="EMBL/GenBank/DDBJ databases">
        <authorList>
            <person name="Palmer J.M."/>
        </authorList>
    </citation>
    <scope>NUCLEOTIDE SEQUENCE [LARGE SCALE GENOMIC DNA]</scope>
    <source>
        <strain evidence="5 6">TWF718</strain>
    </source>
</reference>
<dbReference type="Pfam" id="PF12796">
    <property type="entry name" value="Ank_2"/>
    <property type="match status" value="3"/>
</dbReference>
<dbReference type="SMART" id="SM00248">
    <property type="entry name" value="ANK"/>
    <property type="match status" value="10"/>
</dbReference>
<evidence type="ECO:0000313" key="5">
    <source>
        <dbReference type="EMBL" id="KAK6351933.1"/>
    </source>
</evidence>
<sequence>MLPYPADSEASPPPPRVRGRRENYFAPDPRDRFGRYSEASPPPPRVRGRRENYFAPDPRDRFGRYSEASSPPPRVRTPDPRDDSPPQSKPVYFELPREKDFDSALIVAAKAGDVEWLLHQDSDLPDINESDRYLSAALHYAAERGSIEFVRLLIDKSADPNVKDSWGRTPLFNAVKLHSATARREIVGLLLGANIDASSADNHGVTALEVALVADNIDMDIVSQLVKVDAQALIRIVSDCKRGFDRSHHRVDQTLKLINAKADVDVRRSDATGDTPLIIAAKAGCLAVVEALISNGADVELVTTDEEEKGPLHCAVVAGWEDCVKYLVNLGKAKLEATSRGRTPLLIAADSGKEDLVRFLLAKKADITALSNSGYTATELACINGHDKVAEVILNHMTEDQIIDSYITVHGTDSRPLIWVAAKYGCTRVAQCLIKIINDRNLPKNFLSEQRRGLHKENEEPECAIGYEAVRTNNPAMAKLLLNHSASFEGTDSKGNGVVHHIARNGFDEILGDLLDIETMKLQIKERNADGKRPVELAIEGDYEKVVKLLLKSEYPGRSEPPLADFDTTKWATLHWIAYYGELDLARLSTDPKNLKNPLVDDPLGAGRLAFEIAEKYHSKNIELLECMRPSEVVKHGPDPSAINLIRPKAPESAVSVCRHIPGNILDVYQEGYIRARGHSLYDVIYQYGPQRIMSAIKNAQNVQGSLKFRWIHLPANNVSVSKPYFRIQV</sequence>
<dbReference type="InterPro" id="IPR036770">
    <property type="entry name" value="Ankyrin_rpt-contain_sf"/>
</dbReference>
<feature type="repeat" description="ANK" evidence="3">
    <location>
        <begin position="340"/>
        <end position="372"/>
    </location>
</feature>
<name>A0AAN8MT35_9PEZI</name>
<feature type="region of interest" description="Disordered" evidence="4">
    <location>
        <begin position="1"/>
        <end position="91"/>
    </location>
</feature>
<dbReference type="PROSITE" id="PS50088">
    <property type="entry name" value="ANK_REPEAT"/>
    <property type="match status" value="3"/>
</dbReference>
<evidence type="ECO:0000313" key="6">
    <source>
        <dbReference type="Proteomes" id="UP001313282"/>
    </source>
</evidence>
<evidence type="ECO:0000256" key="1">
    <source>
        <dbReference type="ARBA" id="ARBA00022737"/>
    </source>
</evidence>
<evidence type="ECO:0000256" key="2">
    <source>
        <dbReference type="ARBA" id="ARBA00023043"/>
    </source>
</evidence>
<feature type="compositionally biased region" description="Basic and acidic residues" evidence="4">
    <location>
        <begin position="20"/>
        <end position="35"/>
    </location>
</feature>
<dbReference type="Gene3D" id="1.25.40.20">
    <property type="entry name" value="Ankyrin repeat-containing domain"/>
    <property type="match status" value="4"/>
</dbReference>
<feature type="repeat" description="ANK" evidence="3">
    <location>
        <begin position="133"/>
        <end position="165"/>
    </location>
</feature>
<dbReference type="PROSITE" id="PS50297">
    <property type="entry name" value="ANK_REP_REGION"/>
    <property type="match status" value="3"/>
</dbReference>
<dbReference type="InterPro" id="IPR051165">
    <property type="entry name" value="Multifunctional_ANK_Repeat"/>
</dbReference>
<protein>
    <submittedName>
        <fullName evidence="5">Ankyrin repeat and death domain-containing protein 1A</fullName>
    </submittedName>
</protein>
<dbReference type="Proteomes" id="UP001313282">
    <property type="component" value="Unassembled WGS sequence"/>
</dbReference>
<dbReference type="AlphaFoldDB" id="A0AAN8MT35"/>
<evidence type="ECO:0000256" key="3">
    <source>
        <dbReference type="PROSITE-ProRule" id="PRU00023"/>
    </source>
</evidence>
<organism evidence="5 6">
    <name type="scientific">Orbilia javanica</name>
    <dbReference type="NCBI Taxonomy" id="47235"/>
    <lineage>
        <taxon>Eukaryota</taxon>
        <taxon>Fungi</taxon>
        <taxon>Dikarya</taxon>
        <taxon>Ascomycota</taxon>
        <taxon>Pezizomycotina</taxon>
        <taxon>Orbiliomycetes</taxon>
        <taxon>Orbiliales</taxon>
        <taxon>Orbiliaceae</taxon>
        <taxon>Orbilia</taxon>
    </lineage>
</organism>
<dbReference type="PANTHER" id="PTHR24123:SF33">
    <property type="entry name" value="PROTEIN HOS4"/>
    <property type="match status" value="1"/>
</dbReference>
<evidence type="ECO:0000256" key="4">
    <source>
        <dbReference type="SAM" id="MobiDB-lite"/>
    </source>
</evidence>
<proteinExistence type="predicted"/>
<dbReference type="EMBL" id="JAVHNR010000002">
    <property type="protein sequence ID" value="KAK6351933.1"/>
    <property type="molecule type" value="Genomic_DNA"/>
</dbReference>
<dbReference type="SUPFAM" id="SSF48403">
    <property type="entry name" value="Ankyrin repeat"/>
    <property type="match status" value="2"/>
</dbReference>
<dbReference type="PANTHER" id="PTHR24123">
    <property type="entry name" value="ANKYRIN REPEAT-CONTAINING"/>
    <property type="match status" value="1"/>
</dbReference>